<dbReference type="RefSeq" id="WP_264490387.1">
    <property type="nucleotide sequence ID" value="NZ_JAPDDT010000023.1"/>
</dbReference>
<gene>
    <name evidence="1" type="ORF">OKA05_27240</name>
</gene>
<sequence>MVPDPPVSIDLTGGGSGLWPAFTLSGVTGTHAAALNLTYVLSAKVPEWRYTGPGDAEVFEATEGEWQIANDLSRFSGFGTWPWTVTTWAADNDGAGTPALTRALAEPVAIDLGSESSAVAATLATNLSGSNNDLAFTAVLSGRLGNDVTVSYVSPGTNNASLGVVVSGRDITVKVATNGSAAITSTAAQVKTALEASGAASALVTVANKASNDGSGVVTALTATALSGGAGGLPLPPAALTL</sequence>
<dbReference type="Proteomes" id="UP001320876">
    <property type="component" value="Unassembled WGS sequence"/>
</dbReference>
<name>A0ABT3GRX1_9BACT</name>
<accession>A0ABT3GRX1</accession>
<protein>
    <submittedName>
        <fullName evidence="1">Uncharacterized protein</fullName>
    </submittedName>
</protein>
<evidence type="ECO:0000313" key="1">
    <source>
        <dbReference type="EMBL" id="MCW1926279.1"/>
    </source>
</evidence>
<reference evidence="1 2" key="1">
    <citation type="submission" date="2022-10" db="EMBL/GenBank/DDBJ databases">
        <title>Luteolibacter arcticus strain CCTCC AB 2014275, whole genome shotgun sequencing project.</title>
        <authorList>
            <person name="Zhao G."/>
            <person name="Shen L."/>
        </authorList>
    </citation>
    <scope>NUCLEOTIDE SEQUENCE [LARGE SCALE GENOMIC DNA]</scope>
    <source>
        <strain evidence="1 2">CCTCC AB 2014275</strain>
    </source>
</reference>
<comment type="caution">
    <text evidence="1">The sequence shown here is derived from an EMBL/GenBank/DDBJ whole genome shotgun (WGS) entry which is preliminary data.</text>
</comment>
<proteinExistence type="predicted"/>
<evidence type="ECO:0000313" key="2">
    <source>
        <dbReference type="Proteomes" id="UP001320876"/>
    </source>
</evidence>
<dbReference type="EMBL" id="JAPDDT010000023">
    <property type="protein sequence ID" value="MCW1926279.1"/>
    <property type="molecule type" value="Genomic_DNA"/>
</dbReference>
<keyword evidence="2" id="KW-1185">Reference proteome</keyword>
<organism evidence="1 2">
    <name type="scientific">Luteolibacter arcticus</name>
    <dbReference type="NCBI Taxonomy" id="1581411"/>
    <lineage>
        <taxon>Bacteria</taxon>
        <taxon>Pseudomonadati</taxon>
        <taxon>Verrucomicrobiota</taxon>
        <taxon>Verrucomicrobiia</taxon>
        <taxon>Verrucomicrobiales</taxon>
        <taxon>Verrucomicrobiaceae</taxon>
        <taxon>Luteolibacter</taxon>
    </lineage>
</organism>